<reference evidence="2 3" key="1">
    <citation type="submission" date="2017-11" db="EMBL/GenBank/DDBJ databases">
        <title>Genomic Encyclopedia of Archaeal and Bacterial Type Strains, Phase II (KMG-II): From Individual Species to Whole Genera.</title>
        <authorList>
            <person name="Goeker M."/>
        </authorList>
    </citation>
    <scope>NUCLEOTIDE SEQUENCE [LARGE SCALE GENOMIC DNA]</scope>
    <source>
        <strain evidence="2 3">DSM 27393</strain>
    </source>
</reference>
<dbReference type="PANTHER" id="PTHR44013">
    <property type="entry name" value="ZINC-TYPE ALCOHOL DEHYDROGENASE-LIKE PROTEIN C16A3.02C"/>
    <property type="match status" value="1"/>
</dbReference>
<dbReference type="SMART" id="SM00829">
    <property type="entry name" value="PKS_ER"/>
    <property type="match status" value="1"/>
</dbReference>
<dbReference type="SUPFAM" id="SSF51735">
    <property type="entry name" value="NAD(P)-binding Rossmann-fold domains"/>
    <property type="match status" value="1"/>
</dbReference>
<protein>
    <submittedName>
        <fullName evidence="2">NADPH:quinone reductase-like Zn-dependent oxidoreductase</fullName>
    </submittedName>
</protein>
<dbReference type="Pfam" id="PF08240">
    <property type="entry name" value="ADH_N"/>
    <property type="match status" value="1"/>
</dbReference>
<dbReference type="CDD" id="cd08267">
    <property type="entry name" value="MDR1"/>
    <property type="match status" value="1"/>
</dbReference>
<dbReference type="InterPro" id="IPR013154">
    <property type="entry name" value="ADH-like_N"/>
</dbReference>
<dbReference type="EMBL" id="PGFF01000001">
    <property type="protein sequence ID" value="PJJ70825.1"/>
    <property type="molecule type" value="Genomic_DNA"/>
</dbReference>
<dbReference type="AlphaFoldDB" id="A0A2M9CG49"/>
<gene>
    <name evidence="2" type="ORF">CLV46_0353</name>
</gene>
<evidence type="ECO:0000313" key="2">
    <source>
        <dbReference type="EMBL" id="PJJ70825.1"/>
    </source>
</evidence>
<dbReference type="GO" id="GO:0016491">
    <property type="term" value="F:oxidoreductase activity"/>
    <property type="evidence" value="ECO:0007669"/>
    <property type="project" value="InterPro"/>
</dbReference>
<name>A0A2M9CG49_9MICO</name>
<dbReference type="Pfam" id="PF13602">
    <property type="entry name" value="ADH_zinc_N_2"/>
    <property type="match status" value="1"/>
</dbReference>
<dbReference type="Gene3D" id="3.40.50.720">
    <property type="entry name" value="NAD(P)-binding Rossmann-like Domain"/>
    <property type="match status" value="1"/>
</dbReference>
<dbReference type="RefSeq" id="WP_100363207.1">
    <property type="nucleotide sequence ID" value="NZ_PGFF01000001.1"/>
</dbReference>
<evidence type="ECO:0000313" key="3">
    <source>
        <dbReference type="Proteomes" id="UP000228758"/>
    </source>
</evidence>
<dbReference type="InterPro" id="IPR036291">
    <property type="entry name" value="NAD(P)-bd_dom_sf"/>
</dbReference>
<dbReference type="PANTHER" id="PTHR44013:SF1">
    <property type="entry name" value="ZINC-TYPE ALCOHOL DEHYDROGENASE-LIKE PROTEIN C16A3.02C"/>
    <property type="match status" value="1"/>
</dbReference>
<dbReference type="SUPFAM" id="SSF50129">
    <property type="entry name" value="GroES-like"/>
    <property type="match status" value="1"/>
</dbReference>
<accession>A0A2M9CG49</accession>
<dbReference type="OrthoDB" id="9790818at2"/>
<organism evidence="2 3">
    <name type="scientific">Diaminobutyricimonas aerilata</name>
    <dbReference type="NCBI Taxonomy" id="1162967"/>
    <lineage>
        <taxon>Bacteria</taxon>
        <taxon>Bacillati</taxon>
        <taxon>Actinomycetota</taxon>
        <taxon>Actinomycetes</taxon>
        <taxon>Micrococcales</taxon>
        <taxon>Microbacteriaceae</taxon>
        <taxon>Diaminobutyricimonas</taxon>
    </lineage>
</organism>
<dbReference type="Proteomes" id="UP000228758">
    <property type="component" value="Unassembled WGS sequence"/>
</dbReference>
<sequence length="319" mass="33353">MHAIRYTRYGTPDVLRLDEVPTPEPKAGEVLVRVQAAGVDPGVWHLVTGTPYAVRAAFGMRRPRRPQLGGDVAGVVDRVGEGVTAWSPGDAVFGVAVGSFAEYAIARADRLVRRPSALTAEHAAALPTSGLTAMQGLRLGGADAGRRVIVLGAGGGVGHFAVQLARIAGAHVTAVCGPDKVDFVRELGADVVVDYTRERPSGTFDTVIEIAGNRSVSELRALTAPGGTVVLAGGEGGGPLLGAAVRQLRVSLTPWVRPRVRPLLSVPNAADLERLAELAGSGELRPHVERVFPLDGAADALRDLERGHTRGKLVLRVAD</sequence>
<comment type="caution">
    <text evidence="2">The sequence shown here is derived from an EMBL/GenBank/DDBJ whole genome shotgun (WGS) entry which is preliminary data.</text>
</comment>
<dbReference type="Gene3D" id="3.90.180.10">
    <property type="entry name" value="Medium-chain alcohol dehydrogenases, catalytic domain"/>
    <property type="match status" value="1"/>
</dbReference>
<dbReference type="InterPro" id="IPR052733">
    <property type="entry name" value="Chloroplast_QOR"/>
</dbReference>
<dbReference type="InterPro" id="IPR011032">
    <property type="entry name" value="GroES-like_sf"/>
</dbReference>
<proteinExistence type="predicted"/>
<evidence type="ECO:0000259" key="1">
    <source>
        <dbReference type="SMART" id="SM00829"/>
    </source>
</evidence>
<keyword evidence="3" id="KW-1185">Reference proteome</keyword>
<dbReference type="InterPro" id="IPR020843">
    <property type="entry name" value="ER"/>
</dbReference>
<feature type="domain" description="Enoyl reductase (ER)" evidence="1">
    <location>
        <begin position="10"/>
        <end position="315"/>
    </location>
</feature>